<proteinExistence type="predicted"/>
<evidence type="ECO:0000256" key="2">
    <source>
        <dbReference type="SAM" id="Phobius"/>
    </source>
</evidence>
<keyword evidence="2" id="KW-1133">Transmembrane helix</keyword>
<sequence>MPVPNSTKKSAAAKPVTSAAAPVTPETKAPESKPGFGIVQAVVIGLFLTAAVVLRLAAKMEINEIVVLLSWVGGISVVVILATNTGGGGGPRRLLRRVLAAAAGHSAG</sequence>
<evidence type="ECO:0000313" key="3">
    <source>
        <dbReference type="EMBL" id="MFF5924203.1"/>
    </source>
</evidence>
<name>A0ABW6Y399_9ACTN</name>
<dbReference type="Proteomes" id="UP001602370">
    <property type="component" value="Unassembled WGS sequence"/>
</dbReference>
<gene>
    <name evidence="3" type="ORF">ACFY8C_38645</name>
</gene>
<feature type="transmembrane region" description="Helical" evidence="2">
    <location>
        <begin position="38"/>
        <end position="58"/>
    </location>
</feature>
<dbReference type="EMBL" id="JBIBDZ010000019">
    <property type="protein sequence ID" value="MFF5924203.1"/>
    <property type="molecule type" value="Genomic_DNA"/>
</dbReference>
<accession>A0ABW6Y399</accession>
<protein>
    <submittedName>
        <fullName evidence="3">Uncharacterized protein</fullName>
    </submittedName>
</protein>
<organism evidence="3 4">
    <name type="scientific">Streptomyces flavochromogenes</name>
    <dbReference type="NCBI Taxonomy" id="68199"/>
    <lineage>
        <taxon>Bacteria</taxon>
        <taxon>Bacillati</taxon>
        <taxon>Actinomycetota</taxon>
        <taxon>Actinomycetes</taxon>
        <taxon>Kitasatosporales</taxon>
        <taxon>Streptomycetaceae</taxon>
        <taxon>Streptomyces</taxon>
    </lineage>
</organism>
<dbReference type="RefSeq" id="WP_388312083.1">
    <property type="nucleotide sequence ID" value="NZ_JBIBDZ010000019.1"/>
</dbReference>
<evidence type="ECO:0000313" key="4">
    <source>
        <dbReference type="Proteomes" id="UP001602370"/>
    </source>
</evidence>
<comment type="caution">
    <text evidence="3">The sequence shown here is derived from an EMBL/GenBank/DDBJ whole genome shotgun (WGS) entry which is preliminary data.</text>
</comment>
<feature type="compositionally biased region" description="Low complexity" evidence="1">
    <location>
        <begin position="1"/>
        <end position="25"/>
    </location>
</feature>
<keyword evidence="4" id="KW-1185">Reference proteome</keyword>
<evidence type="ECO:0000256" key="1">
    <source>
        <dbReference type="SAM" id="MobiDB-lite"/>
    </source>
</evidence>
<reference evidence="3 4" key="1">
    <citation type="submission" date="2024-10" db="EMBL/GenBank/DDBJ databases">
        <title>The Natural Products Discovery Center: Release of the First 8490 Sequenced Strains for Exploring Actinobacteria Biosynthetic Diversity.</title>
        <authorList>
            <person name="Kalkreuter E."/>
            <person name="Kautsar S.A."/>
            <person name="Yang D."/>
            <person name="Bader C.D."/>
            <person name="Teijaro C.N."/>
            <person name="Fluegel L."/>
            <person name="Davis C.M."/>
            <person name="Simpson J.R."/>
            <person name="Lauterbach L."/>
            <person name="Steele A.D."/>
            <person name="Gui C."/>
            <person name="Meng S."/>
            <person name="Li G."/>
            <person name="Viehrig K."/>
            <person name="Ye F."/>
            <person name="Su P."/>
            <person name="Kiefer A.F."/>
            <person name="Nichols A."/>
            <person name="Cepeda A.J."/>
            <person name="Yan W."/>
            <person name="Fan B."/>
            <person name="Jiang Y."/>
            <person name="Adhikari A."/>
            <person name="Zheng C.-J."/>
            <person name="Schuster L."/>
            <person name="Cowan T.M."/>
            <person name="Smanski M.J."/>
            <person name="Chevrette M.G."/>
            <person name="De Carvalho L.P.S."/>
            <person name="Shen B."/>
        </authorList>
    </citation>
    <scope>NUCLEOTIDE SEQUENCE [LARGE SCALE GENOMIC DNA]</scope>
    <source>
        <strain evidence="3 4">NPDC012605</strain>
    </source>
</reference>
<keyword evidence="2" id="KW-0472">Membrane</keyword>
<feature type="transmembrane region" description="Helical" evidence="2">
    <location>
        <begin position="65"/>
        <end position="83"/>
    </location>
</feature>
<feature type="region of interest" description="Disordered" evidence="1">
    <location>
        <begin position="1"/>
        <end position="33"/>
    </location>
</feature>
<keyword evidence="2" id="KW-0812">Transmembrane</keyword>